<dbReference type="InterPro" id="IPR018499">
    <property type="entry name" value="Tetraspanin/Peripherin"/>
</dbReference>
<keyword evidence="2 6" id="KW-0812">Transmembrane</keyword>
<gene>
    <name evidence="7" type="ORF">HPB48_011470</name>
</gene>
<feature type="compositionally biased region" description="Low complexity" evidence="5">
    <location>
        <begin position="46"/>
        <end position="62"/>
    </location>
</feature>
<feature type="region of interest" description="Disordered" evidence="5">
    <location>
        <begin position="1"/>
        <end position="186"/>
    </location>
</feature>
<dbReference type="AlphaFoldDB" id="A0A9J6GIF1"/>
<feature type="transmembrane region" description="Helical" evidence="6">
    <location>
        <begin position="258"/>
        <end position="283"/>
    </location>
</feature>
<dbReference type="Proteomes" id="UP000821853">
    <property type="component" value="Unassembled WGS sequence"/>
</dbReference>
<comment type="caution">
    <text evidence="7">The sequence shown here is derived from an EMBL/GenBank/DDBJ whole genome shotgun (WGS) entry which is preliminary data.</text>
</comment>
<evidence type="ECO:0000313" key="7">
    <source>
        <dbReference type="EMBL" id="KAH9378262.1"/>
    </source>
</evidence>
<feature type="compositionally biased region" description="Basic and acidic residues" evidence="5">
    <location>
        <begin position="130"/>
        <end position="140"/>
    </location>
</feature>
<feature type="region of interest" description="Disordered" evidence="5">
    <location>
        <begin position="203"/>
        <end position="243"/>
    </location>
</feature>
<dbReference type="PANTHER" id="PTHR19282">
    <property type="entry name" value="TETRASPANIN"/>
    <property type="match status" value="1"/>
</dbReference>
<feature type="transmembrane region" description="Helical" evidence="6">
    <location>
        <begin position="473"/>
        <end position="496"/>
    </location>
</feature>
<organism evidence="7 8">
    <name type="scientific">Haemaphysalis longicornis</name>
    <name type="common">Bush tick</name>
    <dbReference type="NCBI Taxonomy" id="44386"/>
    <lineage>
        <taxon>Eukaryota</taxon>
        <taxon>Metazoa</taxon>
        <taxon>Ecdysozoa</taxon>
        <taxon>Arthropoda</taxon>
        <taxon>Chelicerata</taxon>
        <taxon>Arachnida</taxon>
        <taxon>Acari</taxon>
        <taxon>Parasitiformes</taxon>
        <taxon>Ixodida</taxon>
        <taxon>Ixodoidea</taxon>
        <taxon>Ixodidae</taxon>
        <taxon>Haemaphysalinae</taxon>
        <taxon>Haemaphysalis</taxon>
    </lineage>
</organism>
<keyword evidence="4 6" id="KW-0472">Membrane</keyword>
<feature type="compositionally biased region" description="Basic and acidic residues" evidence="5">
    <location>
        <begin position="73"/>
        <end position="83"/>
    </location>
</feature>
<proteinExistence type="predicted"/>
<feature type="compositionally biased region" description="Low complexity" evidence="5">
    <location>
        <begin position="156"/>
        <end position="165"/>
    </location>
</feature>
<dbReference type="SUPFAM" id="SSF48652">
    <property type="entry name" value="Tetraspanin"/>
    <property type="match status" value="1"/>
</dbReference>
<evidence type="ECO:0000313" key="8">
    <source>
        <dbReference type="Proteomes" id="UP000821853"/>
    </source>
</evidence>
<evidence type="ECO:0000256" key="2">
    <source>
        <dbReference type="ARBA" id="ARBA00022692"/>
    </source>
</evidence>
<accession>A0A9J6GIF1</accession>
<dbReference type="VEuPathDB" id="VectorBase:HLOH_044539"/>
<evidence type="ECO:0000256" key="4">
    <source>
        <dbReference type="ARBA" id="ARBA00023136"/>
    </source>
</evidence>
<protein>
    <recommendedName>
        <fullName evidence="9">Tetraspanin</fullName>
    </recommendedName>
</protein>
<dbReference type="Gene3D" id="1.10.1450.10">
    <property type="entry name" value="Tetraspanin"/>
    <property type="match status" value="1"/>
</dbReference>
<evidence type="ECO:0000256" key="3">
    <source>
        <dbReference type="ARBA" id="ARBA00022989"/>
    </source>
</evidence>
<evidence type="ECO:0000256" key="5">
    <source>
        <dbReference type="SAM" id="MobiDB-lite"/>
    </source>
</evidence>
<sequence length="529" mass="57746">MVRRPPSRKRYQSDSFGYLRDENSKPASEKSAAVQKSSWTERKVTTESATEGSSSTPSPSKSHQISPTVHSADQAEVKPRADGFPKALLHPPDLLLSEAAAKHESASLKAQQRQPAKPELKPETMPSQEPRPKEPTERAQLHQAHISQAAGTAATEAVPHSSHASAPPPEPAAPSRAVSSANKPVTKGSPYSWGKYFLPPRKPTAVPASRSQEQKALCEAPAAAGAPSGRKATMGTSEGGGVTSEPTVMLDVHPYVRYPLLVMNLLIWVVGLIILLVGTYAYLDTWAGGGNATPAASSYSFYSTFLIKMELTVMLFGLVTMSLTFCGCVGALRENTCLLNVYSSFITALLLLNLIAGLVVFFLPSQIKKLLAETFSIDVIVHYRDSSDFQSLMDSIQVGMRCCGISRLSFRDWNANMYFNCSRTNPSSERCSVVSLSCGRNVLNMTDYDAWFQVYTGNCLDAAHRFVRENVTIITGVCLVFVILLAFVQMVTQALVDEILTIRRIYDKYYERASFLRGAAQQDTEPSAN</sequence>
<dbReference type="OMA" id="HVICAIN"/>
<dbReference type="Pfam" id="PF00335">
    <property type="entry name" value="Tetraspanin"/>
    <property type="match status" value="1"/>
</dbReference>
<dbReference type="PRINTS" id="PR00259">
    <property type="entry name" value="TMFOUR"/>
</dbReference>
<name>A0A9J6GIF1_HAELO</name>
<reference evidence="7 8" key="1">
    <citation type="journal article" date="2020" name="Cell">
        <title>Large-Scale Comparative Analyses of Tick Genomes Elucidate Their Genetic Diversity and Vector Capacities.</title>
        <authorList>
            <consortium name="Tick Genome and Microbiome Consortium (TIGMIC)"/>
            <person name="Jia N."/>
            <person name="Wang J."/>
            <person name="Shi W."/>
            <person name="Du L."/>
            <person name="Sun Y."/>
            <person name="Zhan W."/>
            <person name="Jiang J.F."/>
            <person name="Wang Q."/>
            <person name="Zhang B."/>
            <person name="Ji P."/>
            <person name="Bell-Sakyi L."/>
            <person name="Cui X.M."/>
            <person name="Yuan T.T."/>
            <person name="Jiang B.G."/>
            <person name="Yang W.F."/>
            <person name="Lam T.T."/>
            <person name="Chang Q.C."/>
            <person name="Ding S.J."/>
            <person name="Wang X.J."/>
            <person name="Zhu J.G."/>
            <person name="Ruan X.D."/>
            <person name="Zhao L."/>
            <person name="Wei J.T."/>
            <person name="Ye R.Z."/>
            <person name="Que T.C."/>
            <person name="Du C.H."/>
            <person name="Zhou Y.H."/>
            <person name="Cheng J.X."/>
            <person name="Dai P.F."/>
            <person name="Guo W.B."/>
            <person name="Han X.H."/>
            <person name="Huang E.J."/>
            <person name="Li L.F."/>
            <person name="Wei W."/>
            <person name="Gao Y.C."/>
            <person name="Liu J.Z."/>
            <person name="Shao H.Z."/>
            <person name="Wang X."/>
            <person name="Wang C.C."/>
            <person name="Yang T.C."/>
            <person name="Huo Q.B."/>
            <person name="Li W."/>
            <person name="Chen H.Y."/>
            <person name="Chen S.E."/>
            <person name="Zhou L.G."/>
            <person name="Ni X.B."/>
            <person name="Tian J.H."/>
            <person name="Sheng Y."/>
            <person name="Liu T."/>
            <person name="Pan Y.S."/>
            <person name="Xia L.Y."/>
            <person name="Li J."/>
            <person name="Zhao F."/>
            <person name="Cao W.C."/>
        </authorList>
    </citation>
    <scope>NUCLEOTIDE SEQUENCE [LARGE SCALE GENOMIC DNA]</scope>
    <source>
        <strain evidence="7">HaeL-2018</strain>
    </source>
</reference>
<dbReference type="EMBL" id="JABSTR010000008">
    <property type="protein sequence ID" value="KAH9378262.1"/>
    <property type="molecule type" value="Genomic_DNA"/>
</dbReference>
<dbReference type="GO" id="GO:0005886">
    <property type="term" value="C:plasma membrane"/>
    <property type="evidence" value="ECO:0007669"/>
    <property type="project" value="TreeGrafter"/>
</dbReference>
<dbReference type="OrthoDB" id="2014092at2759"/>
<evidence type="ECO:0000256" key="1">
    <source>
        <dbReference type="ARBA" id="ARBA00004141"/>
    </source>
</evidence>
<feature type="compositionally biased region" description="Low complexity" evidence="5">
    <location>
        <begin position="220"/>
        <end position="229"/>
    </location>
</feature>
<keyword evidence="3 6" id="KW-1133">Transmembrane helix</keyword>
<feature type="transmembrane region" description="Helical" evidence="6">
    <location>
        <begin position="311"/>
        <end position="332"/>
    </location>
</feature>
<evidence type="ECO:0000256" key="6">
    <source>
        <dbReference type="SAM" id="Phobius"/>
    </source>
</evidence>
<evidence type="ECO:0008006" key="9">
    <source>
        <dbReference type="Google" id="ProtNLM"/>
    </source>
</evidence>
<dbReference type="InterPro" id="IPR008952">
    <property type="entry name" value="Tetraspanin_EC2_sf"/>
</dbReference>
<feature type="compositionally biased region" description="Basic residues" evidence="5">
    <location>
        <begin position="1"/>
        <end position="10"/>
    </location>
</feature>
<dbReference type="PANTHER" id="PTHR19282:SF431">
    <property type="entry name" value="TETRASPANIN 26A, ISOFORM B-RELATED"/>
    <property type="match status" value="1"/>
</dbReference>
<feature type="transmembrane region" description="Helical" evidence="6">
    <location>
        <begin position="339"/>
        <end position="363"/>
    </location>
</feature>
<keyword evidence="8" id="KW-1185">Reference proteome</keyword>
<comment type="subcellular location">
    <subcellularLocation>
        <location evidence="1">Membrane</location>
        <topology evidence="1">Multi-pass membrane protein</topology>
    </subcellularLocation>
</comment>
<feature type="compositionally biased region" description="Basic and acidic residues" evidence="5">
    <location>
        <begin position="19"/>
        <end position="28"/>
    </location>
</feature>